<dbReference type="GO" id="GO:0051301">
    <property type="term" value="P:cell division"/>
    <property type="evidence" value="ECO:0007669"/>
    <property type="project" value="UniProtKB-KW"/>
</dbReference>
<evidence type="ECO:0000313" key="5">
    <source>
        <dbReference type="Proteomes" id="UP000242705"/>
    </source>
</evidence>
<dbReference type="Gene3D" id="3.30.1070.10">
    <property type="entry name" value="Cell division topological specificity factor MinE"/>
    <property type="match status" value="1"/>
</dbReference>
<comment type="similarity">
    <text evidence="1 3">Belongs to the MinE family.</text>
</comment>
<organism evidence="4 5">
    <name type="scientific">Sulfobacillus thermosulfidooxidans</name>
    <dbReference type="NCBI Taxonomy" id="28034"/>
    <lineage>
        <taxon>Bacteria</taxon>
        <taxon>Bacillati</taxon>
        <taxon>Bacillota</taxon>
        <taxon>Clostridia</taxon>
        <taxon>Eubacteriales</taxon>
        <taxon>Clostridiales Family XVII. Incertae Sedis</taxon>
        <taxon>Sulfobacillus</taxon>
    </lineage>
</organism>
<evidence type="ECO:0000256" key="1">
    <source>
        <dbReference type="ARBA" id="ARBA00008168"/>
    </source>
</evidence>
<dbReference type="AlphaFoldDB" id="A0A1R0IKS3"/>
<keyword evidence="3 4" id="KW-0132">Cell division</keyword>
<dbReference type="SUPFAM" id="SSF55229">
    <property type="entry name" value="Cell division protein MinE topological specificity domain"/>
    <property type="match status" value="1"/>
</dbReference>
<accession>A0A1R0IKS3</accession>
<protein>
    <recommendedName>
        <fullName evidence="3">Cell division topological specificity factor</fullName>
    </recommendedName>
</protein>
<dbReference type="HAMAP" id="MF_00262">
    <property type="entry name" value="MinE"/>
    <property type="match status" value="1"/>
</dbReference>
<comment type="caution">
    <text evidence="4">The sequence shown here is derived from an EMBL/GenBank/DDBJ whole genome shotgun (WGS) entry which is preliminary data.</text>
</comment>
<dbReference type="NCBIfam" id="TIGR01215">
    <property type="entry name" value="minE"/>
    <property type="match status" value="1"/>
</dbReference>
<reference evidence="4 5" key="1">
    <citation type="journal article" date="2014" name="BMC Genomics">
        <title>Comparison of environmental and isolate Sulfobacillus genomes reveals diverse carbon, sulfur, nitrogen, and hydrogen metabolisms.</title>
        <authorList>
            <person name="Justice N.B."/>
            <person name="Norman A."/>
            <person name="Brown C.T."/>
            <person name="Singh A."/>
            <person name="Thomas B.C."/>
            <person name="Banfield J.F."/>
        </authorList>
    </citation>
    <scope>NUCLEOTIDE SEQUENCE [LARGE SCALE GENOMIC DNA]</scope>
    <source>
        <strain evidence="4">AMDSBA5</strain>
    </source>
</reference>
<keyword evidence="3" id="KW-0131">Cell cycle</keyword>
<dbReference type="EMBL" id="PXYX01000006">
    <property type="protein sequence ID" value="PSR28554.1"/>
    <property type="molecule type" value="Genomic_DNA"/>
</dbReference>
<dbReference type="Proteomes" id="UP000242705">
    <property type="component" value="Unassembled WGS sequence"/>
</dbReference>
<dbReference type="RefSeq" id="WP_020376556.1">
    <property type="nucleotide sequence ID" value="NZ_LGRO01000002.1"/>
</dbReference>
<evidence type="ECO:0000313" key="4">
    <source>
        <dbReference type="EMBL" id="PSR28554.1"/>
    </source>
</evidence>
<dbReference type="InterPro" id="IPR005527">
    <property type="entry name" value="MinE"/>
</dbReference>
<dbReference type="Pfam" id="PF03776">
    <property type="entry name" value="MinE"/>
    <property type="match status" value="1"/>
</dbReference>
<sequence>MFDLFARVFGREDASKDVAKERLRLVLVHDRASLSPQALENLKNDLLKVISEYMDIDDQGFRVDFSRHDDAMALVANIPIRKVKHHSV</sequence>
<gene>
    <name evidence="3 4" type="primary">minE</name>
    <name evidence="4" type="ORF">C7B47_05190</name>
</gene>
<dbReference type="OrthoDB" id="9796578at2"/>
<evidence type="ECO:0000256" key="2">
    <source>
        <dbReference type="ARBA" id="ARBA00025265"/>
    </source>
</evidence>
<proteinExistence type="inferred from homology"/>
<name>A0A1R0IKS3_SULTH</name>
<comment type="function">
    <text evidence="2 3">Prevents the cell division inhibition by proteins MinC and MinD at internal division sites while permitting inhibition at polar sites. This ensures cell division at the proper site by restricting the formation of a division septum at the midpoint of the long axis of the cell.</text>
</comment>
<evidence type="ECO:0000256" key="3">
    <source>
        <dbReference type="HAMAP-Rule" id="MF_00262"/>
    </source>
</evidence>
<dbReference type="GO" id="GO:0032955">
    <property type="term" value="P:regulation of division septum assembly"/>
    <property type="evidence" value="ECO:0007669"/>
    <property type="project" value="InterPro"/>
</dbReference>
<dbReference type="InterPro" id="IPR036707">
    <property type="entry name" value="MinE_sf"/>
</dbReference>